<dbReference type="Proteomes" id="UP000540412">
    <property type="component" value="Unassembled WGS sequence"/>
</dbReference>
<accession>A0A7W9PDT5</accession>
<dbReference type="RefSeq" id="WP_040751245.1">
    <property type="nucleotide sequence ID" value="NZ_JACHIT010000001.1"/>
</dbReference>
<sequence>MAGTERTARMVDVPGARLYSESVGSGPALILIAGGGGDAGVYEEIAALLAERFTVITFDRRGNSRSAFTTPDAAVDVGVQASDVVAVLDAHGIERAHLFGTSGGAVIALEVLVRQGARVTSAVVHEPPVVQLLPEEDPARREITAIGRLAVEKSPLRAFAAFGVITAPHLPAVFRSAAGQSVMAGATRVGLAVGAAVRALTRRPPSTMTRMLGNAELLLRRELPAFCADYRPDLEALRAVVVPWWIGVGADSAGRPYAVAAQALAGRLNTAYVEFPGGHTAYQLEPEAFAERLCTVVDRARR</sequence>
<comment type="caution">
    <text evidence="2">The sequence shown here is derived from an EMBL/GenBank/DDBJ whole genome shotgun (WGS) entry which is preliminary data.</text>
</comment>
<dbReference type="PANTHER" id="PTHR43433">
    <property type="entry name" value="HYDROLASE, ALPHA/BETA FOLD FAMILY PROTEIN"/>
    <property type="match status" value="1"/>
</dbReference>
<dbReference type="PANTHER" id="PTHR43433:SF5">
    <property type="entry name" value="AB HYDROLASE-1 DOMAIN-CONTAINING PROTEIN"/>
    <property type="match status" value="1"/>
</dbReference>
<organism evidence="2 3">
    <name type="scientific">Nocardia transvalensis</name>
    <dbReference type="NCBI Taxonomy" id="37333"/>
    <lineage>
        <taxon>Bacteria</taxon>
        <taxon>Bacillati</taxon>
        <taxon>Actinomycetota</taxon>
        <taxon>Actinomycetes</taxon>
        <taxon>Mycobacteriales</taxon>
        <taxon>Nocardiaceae</taxon>
        <taxon>Nocardia</taxon>
    </lineage>
</organism>
<dbReference type="Gene3D" id="3.40.50.1820">
    <property type="entry name" value="alpha/beta hydrolase"/>
    <property type="match status" value="1"/>
</dbReference>
<dbReference type="GO" id="GO:0046503">
    <property type="term" value="P:glycerolipid catabolic process"/>
    <property type="evidence" value="ECO:0007669"/>
    <property type="project" value="TreeGrafter"/>
</dbReference>
<evidence type="ECO:0000313" key="2">
    <source>
        <dbReference type="EMBL" id="MBB5914272.1"/>
    </source>
</evidence>
<dbReference type="EMBL" id="JACHIT010000001">
    <property type="protein sequence ID" value="MBB5914272.1"/>
    <property type="molecule type" value="Genomic_DNA"/>
</dbReference>
<dbReference type="InterPro" id="IPR050471">
    <property type="entry name" value="AB_hydrolase"/>
</dbReference>
<gene>
    <name evidence="2" type="ORF">BJY24_003139</name>
</gene>
<evidence type="ECO:0000259" key="1">
    <source>
        <dbReference type="Pfam" id="PF12697"/>
    </source>
</evidence>
<dbReference type="GO" id="GO:0004806">
    <property type="term" value="F:triacylglycerol lipase activity"/>
    <property type="evidence" value="ECO:0007669"/>
    <property type="project" value="TreeGrafter"/>
</dbReference>
<feature type="domain" description="AB hydrolase-1" evidence="1">
    <location>
        <begin position="29"/>
        <end position="291"/>
    </location>
</feature>
<dbReference type="InterPro" id="IPR000073">
    <property type="entry name" value="AB_hydrolase_1"/>
</dbReference>
<dbReference type="Pfam" id="PF12697">
    <property type="entry name" value="Abhydrolase_6"/>
    <property type="match status" value="1"/>
</dbReference>
<name>A0A7W9PDT5_9NOCA</name>
<protein>
    <submittedName>
        <fullName evidence="2">Pimeloyl-ACP methyl ester carboxylesterase</fullName>
    </submittedName>
</protein>
<dbReference type="AlphaFoldDB" id="A0A7W9PDT5"/>
<evidence type="ECO:0000313" key="3">
    <source>
        <dbReference type="Proteomes" id="UP000540412"/>
    </source>
</evidence>
<dbReference type="InterPro" id="IPR029058">
    <property type="entry name" value="AB_hydrolase_fold"/>
</dbReference>
<dbReference type="SUPFAM" id="SSF53474">
    <property type="entry name" value="alpha/beta-Hydrolases"/>
    <property type="match status" value="1"/>
</dbReference>
<keyword evidence="3" id="KW-1185">Reference proteome</keyword>
<reference evidence="2 3" key="1">
    <citation type="submission" date="2020-08" db="EMBL/GenBank/DDBJ databases">
        <title>Sequencing the genomes of 1000 actinobacteria strains.</title>
        <authorList>
            <person name="Klenk H.-P."/>
        </authorList>
    </citation>
    <scope>NUCLEOTIDE SEQUENCE [LARGE SCALE GENOMIC DNA]</scope>
    <source>
        <strain evidence="2 3">DSM 43582</strain>
    </source>
</reference>
<proteinExistence type="predicted"/>